<organism evidence="1">
    <name type="scientific">Aegilops tauschii</name>
    <name type="common">Tausch's goatgrass</name>
    <name type="synonym">Aegilops squarrosa</name>
    <dbReference type="NCBI Taxonomy" id="37682"/>
    <lineage>
        <taxon>Eukaryota</taxon>
        <taxon>Viridiplantae</taxon>
        <taxon>Streptophyta</taxon>
        <taxon>Embryophyta</taxon>
        <taxon>Tracheophyta</taxon>
        <taxon>Spermatophyta</taxon>
        <taxon>Magnoliopsida</taxon>
        <taxon>Liliopsida</taxon>
        <taxon>Poales</taxon>
        <taxon>Poaceae</taxon>
        <taxon>BOP clade</taxon>
        <taxon>Pooideae</taxon>
        <taxon>Triticodae</taxon>
        <taxon>Triticeae</taxon>
        <taxon>Triticinae</taxon>
        <taxon>Aegilops</taxon>
    </lineage>
</organism>
<dbReference type="InterPro" id="IPR045005">
    <property type="entry name" value="BPM1-6"/>
</dbReference>
<dbReference type="GO" id="GO:0016567">
    <property type="term" value="P:protein ubiquitination"/>
    <property type="evidence" value="ECO:0007669"/>
    <property type="project" value="InterPro"/>
</dbReference>
<evidence type="ECO:0000313" key="1">
    <source>
        <dbReference type="EnsemblPlants" id="EMT31686"/>
    </source>
</evidence>
<dbReference type="InterPro" id="IPR002083">
    <property type="entry name" value="MATH/TRAF_dom"/>
</dbReference>
<dbReference type="SUPFAM" id="SSF49599">
    <property type="entry name" value="TRAF domain-like"/>
    <property type="match status" value="1"/>
</dbReference>
<accession>M8D5M6</accession>
<sequence length="156" mass="16701">MAGTTPKTWSAHRSAFAQGTHRFDIVGYSAAREALGGSVRSGSFGAGGFLWAIVCRFQAPTPAAGQCCLASISLELSKNDTSKDVVAMASLRIDEPNGTGQFPAAVWRSDQAKTFGARSMSAVAWELTVPDAFRDHESRYIIDDCLTIHCTVDVLQ</sequence>
<dbReference type="PANTHER" id="PTHR26379:SF494">
    <property type="entry name" value="BTB DOMAIN-CONTAINING PROTEIN"/>
    <property type="match status" value="1"/>
</dbReference>
<evidence type="ECO:0008006" key="2">
    <source>
        <dbReference type="Google" id="ProtNLM"/>
    </source>
</evidence>
<reference evidence="1" key="1">
    <citation type="submission" date="2015-06" db="UniProtKB">
        <authorList>
            <consortium name="EnsemblPlants"/>
        </authorList>
    </citation>
    <scope>IDENTIFICATION</scope>
</reference>
<name>M8D5M6_AEGTA</name>
<dbReference type="CDD" id="cd00121">
    <property type="entry name" value="MATH"/>
    <property type="match status" value="1"/>
</dbReference>
<dbReference type="EnsemblPlants" id="EMT31686">
    <property type="protein sequence ID" value="EMT31686"/>
    <property type="gene ID" value="F775_32986"/>
</dbReference>
<dbReference type="PANTHER" id="PTHR26379">
    <property type="entry name" value="BTB/POZ AND MATH DOMAIN-CONTAINING PROTEIN 1"/>
    <property type="match status" value="1"/>
</dbReference>
<dbReference type="AlphaFoldDB" id="M8D5M6"/>
<dbReference type="InterPro" id="IPR008974">
    <property type="entry name" value="TRAF-like"/>
</dbReference>
<protein>
    <recommendedName>
        <fullName evidence="2">MATH domain-containing protein</fullName>
    </recommendedName>
</protein>
<proteinExistence type="predicted"/>
<dbReference type="Gene3D" id="2.60.210.10">
    <property type="entry name" value="Apoptosis, Tumor Necrosis Factor Receptor Associated Protein 2, Chain A"/>
    <property type="match status" value="1"/>
</dbReference>